<dbReference type="SMART" id="SM00256">
    <property type="entry name" value="FBOX"/>
    <property type="match status" value="1"/>
</dbReference>
<dbReference type="AlphaFoldDB" id="A0A5M8PRX3"/>
<protein>
    <recommendedName>
        <fullName evidence="6">F-box domain-containing protein</fullName>
    </recommendedName>
</protein>
<dbReference type="PANTHER" id="PTHR19849">
    <property type="entry name" value="PHOSPHOLIPASE A-2-ACTIVATING PROTEIN"/>
    <property type="match status" value="1"/>
</dbReference>
<dbReference type="GO" id="GO:0043161">
    <property type="term" value="P:proteasome-mediated ubiquitin-dependent protein catabolic process"/>
    <property type="evidence" value="ECO:0007669"/>
    <property type="project" value="TreeGrafter"/>
</dbReference>
<dbReference type="InterPro" id="IPR015943">
    <property type="entry name" value="WD40/YVTN_repeat-like_dom_sf"/>
</dbReference>
<feature type="compositionally biased region" description="Pro residues" evidence="5">
    <location>
        <begin position="81"/>
        <end position="93"/>
    </location>
</feature>
<evidence type="ECO:0000256" key="5">
    <source>
        <dbReference type="SAM" id="MobiDB-lite"/>
    </source>
</evidence>
<comment type="similarity">
    <text evidence="1">Belongs to the WD repeat MET30/SCONB/SCON-2 family.</text>
</comment>
<dbReference type="PANTHER" id="PTHR19849:SF1">
    <property type="entry name" value="F-BOX_WD REPEAT-CONTAINING PROTEIN 7"/>
    <property type="match status" value="1"/>
</dbReference>
<dbReference type="SUPFAM" id="SSF81383">
    <property type="entry name" value="F-box domain"/>
    <property type="match status" value="1"/>
</dbReference>
<feature type="repeat" description="WD" evidence="4">
    <location>
        <begin position="403"/>
        <end position="442"/>
    </location>
</feature>
<dbReference type="GO" id="GO:0005737">
    <property type="term" value="C:cytoplasm"/>
    <property type="evidence" value="ECO:0007669"/>
    <property type="project" value="TreeGrafter"/>
</dbReference>
<name>A0A5M8PRX3_9LECA</name>
<evidence type="ECO:0000259" key="6">
    <source>
        <dbReference type="PROSITE" id="PS50181"/>
    </source>
</evidence>
<dbReference type="PROSITE" id="PS50082">
    <property type="entry name" value="WD_REPEATS_2"/>
    <property type="match status" value="6"/>
</dbReference>
<dbReference type="GO" id="GO:0005634">
    <property type="term" value="C:nucleus"/>
    <property type="evidence" value="ECO:0007669"/>
    <property type="project" value="TreeGrafter"/>
</dbReference>
<feature type="repeat" description="WD" evidence="4">
    <location>
        <begin position="443"/>
        <end position="482"/>
    </location>
</feature>
<feature type="repeat" description="WD" evidence="4">
    <location>
        <begin position="483"/>
        <end position="522"/>
    </location>
</feature>
<dbReference type="InterPro" id="IPR020472">
    <property type="entry name" value="WD40_PAC1"/>
</dbReference>
<feature type="repeat" description="WD" evidence="4">
    <location>
        <begin position="296"/>
        <end position="321"/>
    </location>
</feature>
<dbReference type="InterPro" id="IPR036047">
    <property type="entry name" value="F-box-like_dom_sf"/>
</dbReference>
<dbReference type="Pfam" id="PF00400">
    <property type="entry name" value="WD40"/>
    <property type="match status" value="6"/>
</dbReference>
<accession>A0A5M8PRX3</accession>
<reference evidence="7 8" key="1">
    <citation type="submission" date="2019-09" db="EMBL/GenBank/DDBJ databases">
        <title>The hologenome of the rock-dwelling lichen Lasallia pustulata.</title>
        <authorList>
            <person name="Greshake Tzovaras B."/>
            <person name="Segers F."/>
            <person name="Bicker A."/>
            <person name="Dal Grande F."/>
            <person name="Otte J."/>
            <person name="Hankeln T."/>
            <person name="Schmitt I."/>
            <person name="Ebersberger I."/>
        </authorList>
    </citation>
    <scope>NUCLEOTIDE SEQUENCE [LARGE SCALE GENOMIC DNA]</scope>
    <source>
        <strain evidence="7">A1-1</strain>
    </source>
</reference>
<gene>
    <name evidence="7" type="ORF">FRX48_05018</name>
</gene>
<dbReference type="SUPFAM" id="SSF50978">
    <property type="entry name" value="WD40 repeat-like"/>
    <property type="match status" value="1"/>
</dbReference>
<dbReference type="InterPro" id="IPR036322">
    <property type="entry name" value="WD40_repeat_dom_sf"/>
</dbReference>
<dbReference type="EMBL" id="VXIT01000007">
    <property type="protein sequence ID" value="KAA6411737.1"/>
    <property type="molecule type" value="Genomic_DNA"/>
</dbReference>
<feature type="repeat" description="WD" evidence="4">
    <location>
        <begin position="322"/>
        <end position="362"/>
    </location>
</feature>
<evidence type="ECO:0000256" key="1">
    <source>
        <dbReference type="ARBA" id="ARBA00007968"/>
    </source>
</evidence>
<evidence type="ECO:0000256" key="2">
    <source>
        <dbReference type="ARBA" id="ARBA00022574"/>
    </source>
</evidence>
<sequence length="617" mass="68888">MDSDYNRLSRLQRRNAAIESDDEEFPAPSTISPLGVPLLAPRRAPRISHPLQLPHPRPPPTPSTGMPSSLPQHSLPLSAPASPPTPIPTPSPKPHQRIPIWDARDEEEDSVLADAKVRFSRMDPMARQKHLRDLLSMCDMQQLSFVHHFVSPRLKKDPFRILPTELCLEILRCVDDPKTLARASQVSRRWHEVLSDDSAWRVLCERRTKRPRPGGRTFKTHFKKHYMVEAAWMKGGDMMPRPLIPDQGVVTSLHLTKKYIVVALDTAKIHVYNTRGVLQRTLLGHVMGVWAMVPWGDILVSGGCDRDVRVWNMATGASVHTLRGHTSTVRCLKMSDANTAISGSRDTQLRVWDIATGQCKSVLAGHQASVRCLEICGDLVVSGSYDTTAKIWSISQGVCLRTLLGHFSQIYAIAFDGNRIATGSLDTSVRIWDPHTGSCQAILQGHTSLVGQLQMRDQTLVTGGSDGSVRVWSLNTMLPIHRLAAHDNSVTSLQFDETRIVSGGSDGRVKIWNLRTGALVRELSQPAEAVWRVAFEEEKAVIMASRGRKTVMEVWSFAPPAGAVVEDEEGVRRWRGRGACGGDFGAVGEERARKRVQRGRRRRRMLRWWMWGRGRGG</sequence>
<evidence type="ECO:0000256" key="3">
    <source>
        <dbReference type="ARBA" id="ARBA00022737"/>
    </source>
</evidence>
<evidence type="ECO:0000313" key="7">
    <source>
        <dbReference type="EMBL" id="KAA6411737.1"/>
    </source>
</evidence>
<dbReference type="GO" id="GO:0010992">
    <property type="term" value="P:ubiquitin recycling"/>
    <property type="evidence" value="ECO:0007669"/>
    <property type="project" value="TreeGrafter"/>
</dbReference>
<proteinExistence type="inferred from homology"/>
<keyword evidence="3" id="KW-0677">Repeat</keyword>
<dbReference type="OrthoDB" id="190105at2759"/>
<dbReference type="PROSITE" id="PS00678">
    <property type="entry name" value="WD_REPEATS_1"/>
    <property type="match status" value="3"/>
</dbReference>
<organism evidence="7 8">
    <name type="scientific">Lasallia pustulata</name>
    <dbReference type="NCBI Taxonomy" id="136370"/>
    <lineage>
        <taxon>Eukaryota</taxon>
        <taxon>Fungi</taxon>
        <taxon>Dikarya</taxon>
        <taxon>Ascomycota</taxon>
        <taxon>Pezizomycotina</taxon>
        <taxon>Lecanoromycetes</taxon>
        <taxon>OSLEUM clade</taxon>
        <taxon>Umbilicariomycetidae</taxon>
        <taxon>Umbilicariales</taxon>
        <taxon>Umbilicariaceae</taxon>
        <taxon>Lasallia</taxon>
    </lineage>
</organism>
<feature type="compositionally biased region" description="Pro residues" evidence="5">
    <location>
        <begin position="53"/>
        <end position="62"/>
    </location>
</feature>
<dbReference type="InterPro" id="IPR001680">
    <property type="entry name" value="WD40_rpt"/>
</dbReference>
<dbReference type="PRINTS" id="PR00320">
    <property type="entry name" value="GPROTEINBRPT"/>
</dbReference>
<dbReference type="Proteomes" id="UP000324767">
    <property type="component" value="Unassembled WGS sequence"/>
</dbReference>
<dbReference type="GO" id="GO:0043130">
    <property type="term" value="F:ubiquitin binding"/>
    <property type="evidence" value="ECO:0007669"/>
    <property type="project" value="TreeGrafter"/>
</dbReference>
<dbReference type="SMART" id="SM00320">
    <property type="entry name" value="WD40"/>
    <property type="match status" value="6"/>
</dbReference>
<dbReference type="CDD" id="cd00200">
    <property type="entry name" value="WD40"/>
    <property type="match status" value="1"/>
</dbReference>
<dbReference type="Pfam" id="PF12937">
    <property type="entry name" value="F-box-like"/>
    <property type="match status" value="1"/>
</dbReference>
<comment type="caution">
    <text evidence="7">The sequence shown here is derived from an EMBL/GenBank/DDBJ whole genome shotgun (WGS) entry which is preliminary data.</text>
</comment>
<dbReference type="InterPro" id="IPR019775">
    <property type="entry name" value="WD40_repeat_CS"/>
</dbReference>
<evidence type="ECO:0000256" key="4">
    <source>
        <dbReference type="PROSITE-ProRule" id="PRU00221"/>
    </source>
</evidence>
<keyword evidence="2 4" id="KW-0853">WD repeat</keyword>
<feature type="domain" description="F-box" evidence="6">
    <location>
        <begin position="156"/>
        <end position="203"/>
    </location>
</feature>
<feature type="compositionally biased region" description="Low complexity" evidence="5">
    <location>
        <begin position="63"/>
        <end position="80"/>
    </location>
</feature>
<dbReference type="PROSITE" id="PS50181">
    <property type="entry name" value="FBOX"/>
    <property type="match status" value="1"/>
</dbReference>
<dbReference type="Gene3D" id="2.130.10.10">
    <property type="entry name" value="YVTN repeat-like/Quinoprotein amine dehydrogenase"/>
    <property type="match status" value="1"/>
</dbReference>
<feature type="region of interest" description="Disordered" evidence="5">
    <location>
        <begin position="1"/>
        <end position="105"/>
    </location>
</feature>
<dbReference type="Gene3D" id="1.20.1280.50">
    <property type="match status" value="1"/>
</dbReference>
<feature type="repeat" description="WD" evidence="4">
    <location>
        <begin position="363"/>
        <end position="402"/>
    </location>
</feature>
<dbReference type="PROSITE" id="PS50294">
    <property type="entry name" value="WD_REPEATS_REGION"/>
    <property type="match status" value="5"/>
</dbReference>
<evidence type="ECO:0000313" key="8">
    <source>
        <dbReference type="Proteomes" id="UP000324767"/>
    </source>
</evidence>
<dbReference type="InterPro" id="IPR001810">
    <property type="entry name" value="F-box_dom"/>
</dbReference>